<proteinExistence type="predicted"/>
<dbReference type="AlphaFoldDB" id="A0AAV4ST63"/>
<name>A0AAV4ST63_CAEEX</name>
<sequence length="139" mass="15713">MSPPFIKRVLTDLARTARPEYRGGQGLRARAAAERESSANRRMKILCILITQASQTTEQPNSRRQGAKAGKSLWQGMGVSVRKKSRQVIFVIQRVDCAEDGFLLGEKKDETTRFPDETAYKSHQNEVCKGWHEILPIRA</sequence>
<dbReference type="EMBL" id="BPLR01010138">
    <property type="protein sequence ID" value="GIY37204.1"/>
    <property type="molecule type" value="Genomic_DNA"/>
</dbReference>
<protein>
    <submittedName>
        <fullName evidence="1">Uncharacterized protein</fullName>
    </submittedName>
</protein>
<evidence type="ECO:0000313" key="2">
    <source>
        <dbReference type="Proteomes" id="UP001054945"/>
    </source>
</evidence>
<reference evidence="1 2" key="1">
    <citation type="submission" date="2021-06" db="EMBL/GenBank/DDBJ databases">
        <title>Caerostris extrusa draft genome.</title>
        <authorList>
            <person name="Kono N."/>
            <person name="Arakawa K."/>
        </authorList>
    </citation>
    <scope>NUCLEOTIDE SEQUENCE [LARGE SCALE GENOMIC DNA]</scope>
</reference>
<evidence type="ECO:0000313" key="1">
    <source>
        <dbReference type="EMBL" id="GIY37204.1"/>
    </source>
</evidence>
<gene>
    <name evidence="1" type="ORF">CEXT_134631</name>
</gene>
<dbReference type="Proteomes" id="UP001054945">
    <property type="component" value="Unassembled WGS sequence"/>
</dbReference>
<comment type="caution">
    <text evidence="1">The sequence shown here is derived from an EMBL/GenBank/DDBJ whole genome shotgun (WGS) entry which is preliminary data.</text>
</comment>
<keyword evidence="2" id="KW-1185">Reference proteome</keyword>
<accession>A0AAV4ST63</accession>
<organism evidence="1 2">
    <name type="scientific">Caerostris extrusa</name>
    <name type="common">Bark spider</name>
    <name type="synonym">Caerostris bankana</name>
    <dbReference type="NCBI Taxonomy" id="172846"/>
    <lineage>
        <taxon>Eukaryota</taxon>
        <taxon>Metazoa</taxon>
        <taxon>Ecdysozoa</taxon>
        <taxon>Arthropoda</taxon>
        <taxon>Chelicerata</taxon>
        <taxon>Arachnida</taxon>
        <taxon>Araneae</taxon>
        <taxon>Araneomorphae</taxon>
        <taxon>Entelegynae</taxon>
        <taxon>Araneoidea</taxon>
        <taxon>Araneidae</taxon>
        <taxon>Caerostris</taxon>
    </lineage>
</organism>